<keyword evidence="2" id="KW-0677">Repeat</keyword>
<dbReference type="Pfam" id="PF00400">
    <property type="entry name" value="WD40"/>
    <property type="match status" value="2"/>
</dbReference>
<dbReference type="SMART" id="SM00320">
    <property type="entry name" value="WD40"/>
    <property type="match status" value="3"/>
</dbReference>
<accession>A0A7S3R498</accession>
<dbReference type="InterPro" id="IPR015943">
    <property type="entry name" value="WD40/YVTN_repeat-like_dom_sf"/>
</dbReference>
<dbReference type="SUPFAM" id="SSF50978">
    <property type="entry name" value="WD40 repeat-like"/>
    <property type="match status" value="1"/>
</dbReference>
<keyword evidence="1 3" id="KW-0853">WD repeat</keyword>
<evidence type="ECO:0000256" key="2">
    <source>
        <dbReference type="ARBA" id="ARBA00022737"/>
    </source>
</evidence>
<dbReference type="PROSITE" id="PS50082">
    <property type="entry name" value="WD_REPEATS_2"/>
    <property type="match status" value="1"/>
</dbReference>
<reference evidence="4" key="1">
    <citation type="submission" date="2021-01" db="EMBL/GenBank/DDBJ databases">
        <authorList>
            <person name="Corre E."/>
            <person name="Pelletier E."/>
            <person name="Niang G."/>
            <person name="Scheremetjew M."/>
            <person name="Finn R."/>
            <person name="Kale V."/>
            <person name="Holt S."/>
            <person name="Cochrane G."/>
            <person name="Meng A."/>
            <person name="Brown T."/>
            <person name="Cohen L."/>
        </authorList>
    </citation>
    <scope>NUCLEOTIDE SEQUENCE</scope>
    <source>
        <strain evidence="4">CCMP1320</strain>
    </source>
</reference>
<name>A0A7S3R498_DUNTE</name>
<proteinExistence type="predicted"/>
<dbReference type="PANTHER" id="PTHR44489">
    <property type="match status" value="1"/>
</dbReference>
<protein>
    <submittedName>
        <fullName evidence="4">Uncharacterized protein</fullName>
    </submittedName>
</protein>
<organism evidence="4">
    <name type="scientific">Dunaliella tertiolecta</name>
    <name type="common">Green alga</name>
    <dbReference type="NCBI Taxonomy" id="3047"/>
    <lineage>
        <taxon>Eukaryota</taxon>
        <taxon>Viridiplantae</taxon>
        <taxon>Chlorophyta</taxon>
        <taxon>core chlorophytes</taxon>
        <taxon>Chlorophyceae</taxon>
        <taxon>CS clade</taxon>
        <taxon>Chlamydomonadales</taxon>
        <taxon>Dunaliellaceae</taxon>
        <taxon>Dunaliella</taxon>
    </lineage>
</organism>
<dbReference type="AlphaFoldDB" id="A0A7S3R498"/>
<dbReference type="InterPro" id="IPR036322">
    <property type="entry name" value="WD40_repeat_dom_sf"/>
</dbReference>
<dbReference type="Gene3D" id="2.130.10.10">
    <property type="entry name" value="YVTN repeat-like/Quinoprotein amine dehydrogenase"/>
    <property type="match status" value="1"/>
</dbReference>
<dbReference type="PROSITE" id="PS50294">
    <property type="entry name" value="WD_REPEATS_REGION"/>
    <property type="match status" value="1"/>
</dbReference>
<feature type="repeat" description="WD" evidence="3">
    <location>
        <begin position="33"/>
        <end position="72"/>
    </location>
</feature>
<dbReference type="EMBL" id="HBIP01027657">
    <property type="protein sequence ID" value="CAE0501644.1"/>
    <property type="molecule type" value="Transcribed_RNA"/>
</dbReference>
<evidence type="ECO:0000256" key="1">
    <source>
        <dbReference type="ARBA" id="ARBA00022574"/>
    </source>
</evidence>
<dbReference type="InterPro" id="IPR020472">
    <property type="entry name" value="WD40_PAC1"/>
</dbReference>
<sequence>MLLAGGFLFVGFHKGTEGIIKVWNMATGSDHILTGHKGGINCLAIAGTALVSGGQDHSLRVWNFNQQAGIFMSQAIITKEDGGHSSCIIAITVLGPYMFTTDFDGTILVWDLTAGKVTQSLTCAHDGPIMQLLVYESHMLSAGIDGVIKVWEVLSSPAPGMVLKPEPDFVFDKDKSEEGPRRAKLQRPGILAMAGTSDPAGTPILMVSYNGEKCVRLFELPSFSSRGYLVPVEMARTLASVSTTGTVMMTGDQNGAVRIFAWQPTLLAS</sequence>
<dbReference type="PANTHER" id="PTHR44489:SF1">
    <property type="entry name" value="ZINC FINGER CCCH DOMAIN-CONTAINING PROTEIN 63"/>
    <property type="match status" value="1"/>
</dbReference>
<gene>
    <name evidence="4" type="ORF">DTER00134_LOCUS16717</name>
</gene>
<dbReference type="PROSITE" id="PS00678">
    <property type="entry name" value="WD_REPEATS_1"/>
    <property type="match status" value="2"/>
</dbReference>
<dbReference type="InterPro" id="IPR019775">
    <property type="entry name" value="WD40_repeat_CS"/>
</dbReference>
<evidence type="ECO:0000313" key="4">
    <source>
        <dbReference type="EMBL" id="CAE0501644.1"/>
    </source>
</evidence>
<dbReference type="InterPro" id="IPR044715">
    <property type="entry name" value="WDR86-like"/>
</dbReference>
<dbReference type="PRINTS" id="PR00320">
    <property type="entry name" value="GPROTEINBRPT"/>
</dbReference>
<evidence type="ECO:0000256" key="3">
    <source>
        <dbReference type="PROSITE-ProRule" id="PRU00221"/>
    </source>
</evidence>
<dbReference type="InterPro" id="IPR001680">
    <property type="entry name" value="WD40_rpt"/>
</dbReference>